<dbReference type="InterPro" id="IPR036291">
    <property type="entry name" value="NAD(P)-bd_dom_sf"/>
</dbReference>
<accession>A0A8H6X5L8</accession>
<dbReference type="Gene3D" id="3.40.50.720">
    <property type="entry name" value="NAD(P)-binding Rossmann-like Domain"/>
    <property type="match status" value="1"/>
</dbReference>
<dbReference type="AlphaFoldDB" id="A0A8H6X5L8"/>
<keyword evidence="2" id="KW-0560">Oxidoreductase</keyword>
<comment type="caution">
    <text evidence="4">The sequence shown here is derived from an EMBL/GenBank/DDBJ whole genome shotgun (WGS) entry which is preliminary data.</text>
</comment>
<sequence length="299" mass="33547">MAPSVLVIGASGSVGEPLMKEFQRQRSRFGRVAILSEPSKAHKFSAAQNNGIELVLGSFLDFKCYQGFDVVISLAGSTFQRMQPAMIEAAVAGGVRHFYPSEFGIDFDREDVQQFRFFRDRIVTRDHLAATAKVHPDFRYTLMVVGQFSQWAYSKVCGIDVENHVVEAYGYPDAEISVTALEDIVRYTVESILLPFPAGRSRRDICVRGDHVTWKQLIALLEEVQGVKYQVTYIDPKEAAKKQEAARQRGDESEELKWAARWQVGPSGLVTVTGPLDNDKFGFTPETLKETMQRSLKAN</sequence>
<dbReference type="Gene3D" id="3.90.25.10">
    <property type="entry name" value="UDP-galactose 4-epimerase, domain 1"/>
    <property type="match status" value="1"/>
</dbReference>
<dbReference type="InterPro" id="IPR051609">
    <property type="entry name" value="NmrA/Isoflavone_reductase-like"/>
</dbReference>
<dbReference type="SUPFAM" id="SSF51735">
    <property type="entry name" value="NAD(P)-binding Rossmann-fold domains"/>
    <property type="match status" value="1"/>
</dbReference>
<keyword evidence="1" id="KW-0521">NADP</keyword>
<protein>
    <submittedName>
        <fullName evidence="4">NAD(P)-binding protein</fullName>
    </submittedName>
</protein>
<evidence type="ECO:0000256" key="2">
    <source>
        <dbReference type="ARBA" id="ARBA00023002"/>
    </source>
</evidence>
<dbReference type="InterPro" id="IPR008030">
    <property type="entry name" value="NmrA-like"/>
</dbReference>
<feature type="domain" description="NmrA-like" evidence="3">
    <location>
        <begin position="4"/>
        <end position="242"/>
    </location>
</feature>
<gene>
    <name evidence="4" type="ORF">MVEN_02286400</name>
</gene>
<dbReference type="OrthoDB" id="9974981at2759"/>
<dbReference type="Pfam" id="PF05368">
    <property type="entry name" value="NmrA"/>
    <property type="match status" value="1"/>
</dbReference>
<dbReference type="GO" id="GO:0016491">
    <property type="term" value="F:oxidoreductase activity"/>
    <property type="evidence" value="ECO:0007669"/>
    <property type="project" value="UniProtKB-KW"/>
</dbReference>
<reference evidence="4" key="1">
    <citation type="submission" date="2020-05" db="EMBL/GenBank/DDBJ databases">
        <title>Mycena genomes resolve the evolution of fungal bioluminescence.</title>
        <authorList>
            <person name="Tsai I.J."/>
        </authorList>
    </citation>
    <scope>NUCLEOTIDE SEQUENCE</scope>
    <source>
        <strain evidence="4">CCC161011</strain>
    </source>
</reference>
<evidence type="ECO:0000313" key="4">
    <source>
        <dbReference type="EMBL" id="KAF7334565.1"/>
    </source>
</evidence>
<dbReference type="PANTHER" id="PTHR47706:SF11">
    <property type="entry name" value="ISOFLAVONE REDUCTASE FAMILY PROTEIN (AFU_ORTHOLOGUE AFUA_1G12510)"/>
    <property type="match status" value="1"/>
</dbReference>
<evidence type="ECO:0000256" key="1">
    <source>
        <dbReference type="ARBA" id="ARBA00022857"/>
    </source>
</evidence>
<proteinExistence type="predicted"/>
<organism evidence="4 5">
    <name type="scientific">Mycena venus</name>
    <dbReference type="NCBI Taxonomy" id="2733690"/>
    <lineage>
        <taxon>Eukaryota</taxon>
        <taxon>Fungi</taxon>
        <taxon>Dikarya</taxon>
        <taxon>Basidiomycota</taxon>
        <taxon>Agaricomycotina</taxon>
        <taxon>Agaricomycetes</taxon>
        <taxon>Agaricomycetidae</taxon>
        <taxon>Agaricales</taxon>
        <taxon>Marasmiineae</taxon>
        <taxon>Mycenaceae</taxon>
        <taxon>Mycena</taxon>
    </lineage>
</organism>
<keyword evidence="5" id="KW-1185">Reference proteome</keyword>
<dbReference type="PANTHER" id="PTHR47706">
    <property type="entry name" value="NMRA-LIKE FAMILY PROTEIN"/>
    <property type="match status" value="1"/>
</dbReference>
<evidence type="ECO:0000313" key="5">
    <source>
        <dbReference type="Proteomes" id="UP000620124"/>
    </source>
</evidence>
<dbReference type="EMBL" id="JACAZI010000026">
    <property type="protein sequence ID" value="KAF7334565.1"/>
    <property type="molecule type" value="Genomic_DNA"/>
</dbReference>
<dbReference type="Proteomes" id="UP000620124">
    <property type="component" value="Unassembled WGS sequence"/>
</dbReference>
<name>A0A8H6X5L8_9AGAR</name>
<evidence type="ECO:0000259" key="3">
    <source>
        <dbReference type="Pfam" id="PF05368"/>
    </source>
</evidence>